<keyword evidence="1" id="KW-0175">Coiled coil</keyword>
<keyword evidence="2" id="KW-0472">Membrane</keyword>
<sequence>MAEGAAAVLKRWIGFSVFLALVALAVGAMLLRQEISDHLAGMNYEMSPRVSDLADDLELTETGRRIFIATHPTVDGSQHFNEQCADVDHSEQGHVLGCYTADRIHLFDVTDDRVSEVVEITAAHELLHAAFHRLGEGDRSLLASRLREVYDELAPTDAALAERMSVYEHLPDAAFANELHSVLGTEVRELPQWLEDHYAQWFTNRSALIDDFETYVTVFNDLQARVDALQAEMADLRADVERRSSAYSETVEAFNEDATDYASRLERDGYRDDPEQQQRDAAALQQRRAEIDSELAQLQADIDRYNALRDELETLGKVSAELDEHLDSDLAPITTRPNE</sequence>
<dbReference type="RefSeq" id="WP_200328884.1">
    <property type="nucleotide sequence ID" value="NZ_BAAAOP010000005.1"/>
</dbReference>
<dbReference type="EMBL" id="BAAAOP010000005">
    <property type="protein sequence ID" value="GAA2187929.1"/>
    <property type="molecule type" value="Genomic_DNA"/>
</dbReference>
<feature type="coiled-coil region" evidence="1">
    <location>
        <begin position="281"/>
        <end position="315"/>
    </location>
</feature>
<comment type="caution">
    <text evidence="3">The sequence shown here is derived from an EMBL/GenBank/DDBJ whole genome shotgun (WGS) entry which is preliminary data.</text>
</comment>
<reference evidence="4" key="1">
    <citation type="journal article" date="2019" name="Int. J. Syst. Evol. Microbiol.">
        <title>The Global Catalogue of Microorganisms (GCM) 10K type strain sequencing project: providing services to taxonomists for standard genome sequencing and annotation.</title>
        <authorList>
            <consortium name="The Broad Institute Genomics Platform"/>
            <consortium name="The Broad Institute Genome Sequencing Center for Infectious Disease"/>
            <person name="Wu L."/>
            <person name="Ma J."/>
        </authorList>
    </citation>
    <scope>NUCLEOTIDE SEQUENCE [LARGE SCALE GENOMIC DNA]</scope>
    <source>
        <strain evidence="4">JCM 14919</strain>
    </source>
</reference>
<dbReference type="Gene3D" id="1.10.287.1490">
    <property type="match status" value="1"/>
</dbReference>
<dbReference type="Proteomes" id="UP001501084">
    <property type="component" value="Unassembled WGS sequence"/>
</dbReference>
<feature type="coiled-coil region" evidence="1">
    <location>
        <begin position="219"/>
        <end position="246"/>
    </location>
</feature>
<evidence type="ECO:0000256" key="2">
    <source>
        <dbReference type="SAM" id="Phobius"/>
    </source>
</evidence>
<feature type="transmembrane region" description="Helical" evidence="2">
    <location>
        <begin position="12"/>
        <end position="31"/>
    </location>
</feature>
<name>A0ABP5MWM4_9MICO</name>
<protein>
    <submittedName>
        <fullName evidence="3">Uncharacterized protein</fullName>
    </submittedName>
</protein>
<gene>
    <name evidence="3" type="ORF">GCM10009786_14900</name>
</gene>
<evidence type="ECO:0000256" key="1">
    <source>
        <dbReference type="SAM" id="Coils"/>
    </source>
</evidence>
<organism evidence="3 4">
    <name type="scientific">Leucobacter alluvii</name>
    <dbReference type="NCBI Taxonomy" id="340321"/>
    <lineage>
        <taxon>Bacteria</taxon>
        <taxon>Bacillati</taxon>
        <taxon>Actinomycetota</taxon>
        <taxon>Actinomycetes</taxon>
        <taxon>Micrococcales</taxon>
        <taxon>Microbacteriaceae</taxon>
        <taxon>Leucobacter</taxon>
    </lineage>
</organism>
<keyword evidence="2" id="KW-0812">Transmembrane</keyword>
<evidence type="ECO:0000313" key="3">
    <source>
        <dbReference type="EMBL" id="GAA2187929.1"/>
    </source>
</evidence>
<proteinExistence type="predicted"/>
<keyword evidence="2" id="KW-1133">Transmembrane helix</keyword>
<accession>A0ABP5MWM4</accession>
<keyword evidence="4" id="KW-1185">Reference proteome</keyword>
<evidence type="ECO:0000313" key="4">
    <source>
        <dbReference type="Proteomes" id="UP001501084"/>
    </source>
</evidence>